<dbReference type="InterPro" id="IPR050397">
    <property type="entry name" value="Env_Response_Regulators"/>
</dbReference>
<dbReference type="SUPFAM" id="SSF46785">
    <property type="entry name" value="Winged helix' DNA-binding domain"/>
    <property type="match status" value="1"/>
</dbReference>
<dbReference type="PROSITE" id="PS50042">
    <property type="entry name" value="CNMP_BINDING_3"/>
    <property type="match status" value="1"/>
</dbReference>
<sequence length="226" mass="26475">MQLRYSWEPYIQFGQQLEINEDAFIYQQQEEGKGFYYLNKGLIMNTIIDPDGTEHAINYITEGMLFGEPGIYDKPYMANARAIRSSSVYYFSNIAFKETCHKFPEARIVFTRALLYKLRTLAEIITFMNGTTEQKIAHFTIKLDYEIGEMIPFTQTNFARFLCVSRKSVNQIINKWQKEGIINVVGDVLEIKDKQRLMDIRTSNAKLDYNSDYLLSLHREIAKNRL</sequence>
<organism evidence="7 8">
    <name type="scientific">Bacillus salipaludis</name>
    <dbReference type="NCBI Taxonomy" id="2547811"/>
    <lineage>
        <taxon>Bacteria</taxon>
        <taxon>Bacillati</taxon>
        <taxon>Bacillota</taxon>
        <taxon>Bacilli</taxon>
        <taxon>Bacillales</taxon>
        <taxon>Bacillaceae</taxon>
        <taxon>Bacillus</taxon>
    </lineage>
</organism>
<keyword evidence="4" id="KW-0804">Transcription</keyword>
<reference evidence="7 8" key="1">
    <citation type="submission" date="2024-11" db="EMBL/GenBank/DDBJ databases">
        <authorList>
            <person name="Lucas J.A."/>
        </authorList>
    </citation>
    <scope>NUCLEOTIDE SEQUENCE [LARGE SCALE GENOMIC DNA]</scope>
    <source>
        <strain evidence="7 8">Z 5.4</strain>
    </source>
</reference>
<dbReference type="Pfam" id="PF00027">
    <property type="entry name" value="cNMP_binding"/>
    <property type="match status" value="1"/>
</dbReference>
<protein>
    <submittedName>
        <fullName evidence="7">Crp/Fnr family transcriptional regulator</fullName>
    </submittedName>
</protein>
<dbReference type="RefSeq" id="WP_402961633.1">
    <property type="nucleotide sequence ID" value="NZ_JBJHQH010000009.1"/>
</dbReference>
<evidence type="ECO:0000256" key="4">
    <source>
        <dbReference type="ARBA" id="ARBA00023163"/>
    </source>
</evidence>
<proteinExistence type="predicted"/>
<gene>
    <name evidence="7" type="ORF">ACJEBI_13515</name>
</gene>
<dbReference type="Proteomes" id="UP001623041">
    <property type="component" value="Unassembled WGS sequence"/>
</dbReference>
<feature type="domain" description="Cyclic nucleotide-binding" evidence="5">
    <location>
        <begin position="25"/>
        <end position="98"/>
    </location>
</feature>
<dbReference type="InterPro" id="IPR012318">
    <property type="entry name" value="HTH_CRP"/>
</dbReference>
<evidence type="ECO:0000313" key="8">
    <source>
        <dbReference type="Proteomes" id="UP001623041"/>
    </source>
</evidence>
<evidence type="ECO:0000256" key="3">
    <source>
        <dbReference type="ARBA" id="ARBA00023159"/>
    </source>
</evidence>
<comment type="caution">
    <text evidence="7">The sequence shown here is derived from an EMBL/GenBank/DDBJ whole genome shotgun (WGS) entry which is preliminary data.</text>
</comment>
<dbReference type="InterPro" id="IPR000595">
    <property type="entry name" value="cNMP-bd_dom"/>
</dbReference>
<evidence type="ECO:0000256" key="2">
    <source>
        <dbReference type="ARBA" id="ARBA00023125"/>
    </source>
</evidence>
<dbReference type="Gene3D" id="2.60.120.10">
    <property type="entry name" value="Jelly Rolls"/>
    <property type="match status" value="1"/>
</dbReference>
<dbReference type="CDD" id="cd00038">
    <property type="entry name" value="CAP_ED"/>
    <property type="match status" value="1"/>
</dbReference>
<dbReference type="SUPFAM" id="SSF51206">
    <property type="entry name" value="cAMP-binding domain-like"/>
    <property type="match status" value="1"/>
</dbReference>
<evidence type="ECO:0000259" key="5">
    <source>
        <dbReference type="PROSITE" id="PS50042"/>
    </source>
</evidence>
<dbReference type="PANTHER" id="PTHR24567:SF28">
    <property type="entry name" value="LISTERIOLYSIN REGULATORY PROTEIN"/>
    <property type="match status" value="1"/>
</dbReference>
<dbReference type="InterPro" id="IPR014710">
    <property type="entry name" value="RmlC-like_jellyroll"/>
</dbReference>
<name>A0ABW8RIR7_9BACI</name>
<keyword evidence="2" id="KW-0238">DNA-binding</keyword>
<evidence type="ECO:0000259" key="6">
    <source>
        <dbReference type="PROSITE" id="PS51063"/>
    </source>
</evidence>
<dbReference type="PROSITE" id="PS51063">
    <property type="entry name" value="HTH_CRP_2"/>
    <property type="match status" value="1"/>
</dbReference>
<keyword evidence="8" id="KW-1185">Reference proteome</keyword>
<feature type="domain" description="HTH crp-type" evidence="6">
    <location>
        <begin position="130"/>
        <end position="195"/>
    </location>
</feature>
<keyword evidence="3" id="KW-0010">Activator</keyword>
<evidence type="ECO:0000256" key="1">
    <source>
        <dbReference type="ARBA" id="ARBA00023015"/>
    </source>
</evidence>
<dbReference type="InterPro" id="IPR018490">
    <property type="entry name" value="cNMP-bd_dom_sf"/>
</dbReference>
<dbReference type="PANTHER" id="PTHR24567">
    <property type="entry name" value="CRP FAMILY TRANSCRIPTIONAL REGULATORY PROTEIN"/>
    <property type="match status" value="1"/>
</dbReference>
<dbReference type="Pfam" id="PF13545">
    <property type="entry name" value="HTH_Crp_2"/>
    <property type="match status" value="1"/>
</dbReference>
<keyword evidence="1" id="KW-0805">Transcription regulation</keyword>
<evidence type="ECO:0000313" key="7">
    <source>
        <dbReference type="EMBL" id="MFK9092502.1"/>
    </source>
</evidence>
<accession>A0ABW8RIR7</accession>
<dbReference type="EMBL" id="JBJHQH010000009">
    <property type="protein sequence ID" value="MFK9092502.1"/>
    <property type="molecule type" value="Genomic_DNA"/>
</dbReference>
<dbReference type="InterPro" id="IPR036390">
    <property type="entry name" value="WH_DNA-bd_sf"/>
</dbReference>
<dbReference type="SMART" id="SM00419">
    <property type="entry name" value="HTH_CRP"/>
    <property type="match status" value="1"/>
</dbReference>